<keyword evidence="5" id="KW-1185">Reference proteome</keyword>
<dbReference type="GO" id="GO:0022857">
    <property type="term" value="F:transmembrane transporter activity"/>
    <property type="evidence" value="ECO:0007669"/>
    <property type="project" value="TreeGrafter"/>
</dbReference>
<name>A0A401ITR5_9LACO</name>
<dbReference type="PROSITE" id="PS00211">
    <property type="entry name" value="ABC_TRANSPORTER_1"/>
    <property type="match status" value="1"/>
</dbReference>
<reference evidence="4 5" key="1">
    <citation type="journal article" date="2019" name="Int. J. Syst. Evol. Microbiol.">
        <title>Lactobacillus salitolerans sp. nov., a novel lactic acid bacterium isolated from spent mushroom substrates.</title>
        <authorList>
            <person name="Tohno M."/>
            <person name="Tanizawa Y."/>
            <person name="Kojima Y."/>
            <person name="Sakamoto M."/>
            <person name="Nakamura Y."/>
            <person name="Ohkuma M."/>
            <person name="Kobayashi H."/>
        </authorList>
    </citation>
    <scope>NUCLEOTIDE SEQUENCE [LARGE SCALE GENOMIC DNA]</scope>
    <source>
        <strain evidence="4 5">YK43</strain>
    </source>
</reference>
<dbReference type="InterPro" id="IPR003439">
    <property type="entry name" value="ABC_transporter-like_ATP-bd"/>
</dbReference>
<dbReference type="GO" id="GO:0051301">
    <property type="term" value="P:cell division"/>
    <property type="evidence" value="ECO:0007669"/>
    <property type="project" value="UniProtKB-KW"/>
</dbReference>
<dbReference type="PROSITE" id="PS50893">
    <property type="entry name" value="ABC_TRANSPORTER_2"/>
    <property type="match status" value="1"/>
</dbReference>
<dbReference type="InterPro" id="IPR017871">
    <property type="entry name" value="ABC_transporter-like_CS"/>
</dbReference>
<dbReference type="AlphaFoldDB" id="A0A401ITR5"/>
<dbReference type="InterPro" id="IPR015854">
    <property type="entry name" value="ABC_transpr_LolD-like"/>
</dbReference>
<keyword evidence="4" id="KW-0131">Cell cycle</keyword>
<dbReference type="PANTHER" id="PTHR24220:SF470">
    <property type="entry name" value="CELL DIVISION ATP-BINDING PROTEIN FTSE"/>
    <property type="match status" value="1"/>
</dbReference>
<proteinExistence type="predicted"/>
<evidence type="ECO:0000313" key="4">
    <source>
        <dbReference type="EMBL" id="GBG94914.1"/>
    </source>
</evidence>
<dbReference type="OrthoDB" id="9791546at2"/>
<dbReference type="GO" id="GO:0005524">
    <property type="term" value="F:ATP binding"/>
    <property type="evidence" value="ECO:0007669"/>
    <property type="project" value="UniProtKB-KW"/>
</dbReference>
<evidence type="ECO:0000313" key="5">
    <source>
        <dbReference type="Proteomes" id="UP000286848"/>
    </source>
</evidence>
<keyword evidence="2" id="KW-0067">ATP-binding</keyword>
<dbReference type="SMART" id="SM00382">
    <property type="entry name" value="AAA"/>
    <property type="match status" value="1"/>
</dbReference>
<accession>A0A401ITR5</accession>
<feature type="domain" description="ABC transporter" evidence="3">
    <location>
        <begin position="2"/>
        <end position="235"/>
    </location>
</feature>
<dbReference type="RefSeq" id="WP_124976765.1">
    <property type="nucleotide sequence ID" value="NZ_BFFP01000021.1"/>
</dbReference>
<dbReference type="Gene3D" id="3.40.50.300">
    <property type="entry name" value="P-loop containing nucleotide triphosphate hydrolases"/>
    <property type="match status" value="1"/>
</dbReference>
<evidence type="ECO:0000256" key="2">
    <source>
        <dbReference type="ARBA" id="ARBA00022840"/>
    </source>
</evidence>
<dbReference type="EMBL" id="BFFP01000021">
    <property type="protein sequence ID" value="GBG94914.1"/>
    <property type="molecule type" value="Genomic_DNA"/>
</dbReference>
<keyword evidence="1" id="KW-0547">Nucleotide-binding</keyword>
<organism evidence="4 5">
    <name type="scientific">Ligilactobacillus salitolerans</name>
    <dbReference type="NCBI Taxonomy" id="1808352"/>
    <lineage>
        <taxon>Bacteria</taxon>
        <taxon>Bacillati</taxon>
        <taxon>Bacillota</taxon>
        <taxon>Bacilli</taxon>
        <taxon>Lactobacillales</taxon>
        <taxon>Lactobacillaceae</taxon>
        <taxon>Ligilactobacillus</taxon>
    </lineage>
</organism>
<dbReference type="GO" id="GO:0005886">
    <property type="term" value="C:plasma membrane"/>
    <property type="evidence" value="ECO:0007669"/>
    <property type="project" value="TreeGrafter"/>
</dbReference>
<dbReference type="PANTHER" id="PTHR24220">
    <property type="entry name" value="IMPORT ATP-BINDING PROTEIN"/>
    <property type="match status" value="1"/>
</dbReference>
<dbReference type="Pfam" id="PF00005">
    <property type="entry name" value="ABC_tran"/>
    <property type="match status" value="1"/>
</dbReference>
<evidence type="ECO:0000256" key="1">
    <source>
        <dbReference type="ARBA" id="ARBA00022741"/>
    </source>
</evidence>
<keyword evidence="4" id="KW-0132">Cell division</keyword>
<dbReference type="InterPro" id="IPR003593">
    <property type="entry name" value="AAA+_ATPase"/>
</dbReference>
<protein>
    <submittedName>
        <fullName evidence="4">Cell division protein FtsE</fullName>
    </submittedName>
</protein>
<evidence type="ECO:0000259" key="3">
    <source>
        <dbReference type="PROSITE" id="PS50893"/>
    </source>
</evidence>
<dbReference type="InterPro" id="IPR027417">
    <property type="entry name" value="P-loop_NTPase"/>
</dbReference>
<gene>
    <name evidence="4" type="primary">ftsE</name>
    <name evidence="4" type="ORF">LFYK43_13730</name>
</gene>
<dbReference type="GO" id="GO:0016887">
    <property type="term" value="F:ATP hydrolysis activity"/>
    <property type="evidence" value="ECO:0007669"/>
    <property type="project" value="InterPro"/>
</dbReference>
<comment type="caution">
    <text evidence="4">The sequence shown here is derived from an EMBL/GenBank/DDBJ whole genome shotgun (WGS) entry which is preliminary data.</text>
</comment>
<dbReference type="Proteomes" id="UP000286848">
    <property type="component" value="Unassembled WGS sequence"/>
</dbReference>
<sequence length="235" mass="26631">MIELKNVTKKYGQVWGIKDLSVQIEEGEFVYLVGPSGAGKTTFFKLLAAQEQADSGSIRVGNIEVERLHREQIYKLRRQLGIVLQRDLFFPRLTVKENLETCLSALEVPQEKWGLRIEQALASVKMGQMTERLPAQLSVGQQKKVALARALLNQPPVVIADEPTANLDVKSAKEMMQIFFRINQAGTTVLMATHDSTMVNSLRHRTLEIQNSQLVRDDRQGGYSRFADEKDVYVW</sequence>
<dbReference type="SUPFAM" id="SSF52540">
    <property type="entry name" value="P-loop containing nucleoside triphosphate hydrolases"/>
    <property type="match status" value="1"/>
</dbReference>